<dbReference type="InterPro" id="IPR034829">
    <property type="entry name" value="DnaD-like_sf"/>
</dbReference>
<dbReference type="Pfam" id="PF25888">
    <property type="entry name" value="WHD_DnaB"/>
    <property type="match status" value="1"/>
</dbReference>
<dbReference type="HOGENOM" id="CLU_040783_1_0_9"/>
<proteinExistence type="inferred from homology"/>
<evidence type="ECO:0000313" key="4">
    <source>
        <dbReference type="EMBL" id="KJY55180.1"/>
    </source>
</evidence>
<evidence type="ECO:0000259" key="3">
    <source>
        <dbReference type="Pfam" id="PF25888"/>
    </source>
</evidence>
<dbReference type="Pfam" id="PF07261">
    <property type="entry name" value="DnaB_2"/>
    <property type="match status" value="1"/>
</dbReference>
<evidence type="ECO:0000313" key="5">
    <source>
        <dbReference type="Proteomes" id="UP000033533"/>
    </source>
</evidence>
<dbReference type="RefSeq" id="WP_045928319.1">
    <property type="nucleotide sequence ID" value="NZ_JBHSZS010000010.1"/>
</dbReference>
<evidence type="ECO:0000256" key="1">
    <source>
        <dbReference type="ARBA" id="ARBA00093462"/>
    </source>
</evidence>
<feature type="domain" description="DnaB/C C-terminal" evidence="2">
    <location>
        <begin position="324"/>
        <end position="393"/>
    </location>
</feature>
<reference evidence="4 5" key="1">
    <citation type="submission" date="2014-12" db="EMBL/GenBank/DDBJ databases">
        <title>Comparative genomics of the lactic acid bacteria isolated from the honey bee gut.</title>
        <authorList>
            <person name="Ellegaard K.M."/>
            <person name="Tamarit D."/>
            <person name="Javelind E."/>
            <person name="Olofsson T."/>
            <person name="Andersson S.G."/>
            <person name="Vasquez A."/>
        </authorList>
    </citation>
    <scope>NUCLEOTIDE SEQUENCE [LARGE SCALE GENOMIC DNA]</scope>
    <source>
        <strain evidence="4 5">Biut2</strain>
    </source>
</reference>
<dbReference type="SUPFAM" id="SSF158499">
    <property type="entry name" value="DnaD domain-like"/>
    <property type="match status" value="1"/>
</dbReference>
<gene>
    <name evidence="4" type="ORF">JF76_12660</name>
</gene>
<evidence type="ECO:0000259" key="2">
    <source>
        <dbReference type="Pfam" id="PF07261"/>
    </source>
</evidence>
<dbReference type="PATRIC" id="fig|1218493.3.peg.1326"/>
<dbReference type="Gene3D" id="1.10.10.630">
    <property type="entry name" value="DnaD domain-like"/>
    <property type="match status" value="1"/>
</dbReference>
<dbReference type="InterPro" id="IPR058660">
    <property type="entry name" value="WHD_DnaB"/>
</dbReference>
<dbReference type="EMBL" id="JXBY01000020">
    <property type="protein sequence ID" value="KJY55180.1"/>
    <property type="molecule type" value="Genomic_DNA"/>
</dbReference>
<dbReference type="STRING" id="1218493.JF76_12660"/>
<dbReference type="Proteomes" id="UP000033533">
    <property type="component" value="Unassembled WGS sequence"/>
</dbReference>
<dbReference type="InterPro" id="IPR006343">
    <property type="entry name" value="DnaB/C_C"/>
</dbReference>
<protein>
    <submittedName>
        <fullName evidence="4">Chromosome replication</fullName>
    </submittedName>
</protein>
<sequence>MFETNNPKQPFFITNRVDIFPKDLRILIKLYQPLIGSLPLALYLSLNEDYNAQAMLSDAKGIYTLQEQTDCDIKKLFGALHKLEAVGLIQTRLLDNQIMGHVLCFEIKNVPASSEFFSTALLASLLKEKVGITAFNKLSHEFAREAKQNRSELSGIKGAPNISASFMDVFHLSDQEAIDPSIEVKEAARENNYSASDYATVNDQDNIDWDFMKQQFEIYQIAGSEIDQNREAIRAVMRIYGLSEQEFVDEAIPCLHGDYHLNMREIKQTIANSIHGSDTRRHLQDKAKIPEKFNKSDSQLNQKEQKLLQKAQTDTPAQFLYHLKTEKNDFVDASEYQVLDSLYNDKGISAELLNILTYACLKSGPNISFRLANKILHDWLQHGIKTGAQALDYMEKRKKTQEQRQSKRYNRFVPRKTVEKGTDWNKQKPKVKSDVSSAELKEFFKNFEDKNGMK</sequence>
<accession>A0A0F4L995</accession>
<dbReference type="OrthoDB" id="2082007at2"/>
<comment type="similarity">
    <text evidence="1">Belongs to the DnaB/DnaD family.</text>
</comment>
<comment type="caution">
    <text evidence="4">The sequence shown here is derived from an EMBL/GenBank/DDBJ whole genome shotgun (WGS) entry which is preliminary data.</text>
</comment>
<name>A0A0F4L995_9LACO</name>
<dbReference type="AlphaFoldDB" id="A0A0F4L995"/>
<organism evidence="4 5">
    <name type="scientific">Lactobacillus kullabergensis</name>
    <dbReference type="NCBI Taxonomy" id="1218493"/>
    <lineage>
        <taxon>Bacteria</taxon>
        <taxon>Bacillati</taxon>
        <taxon>Bacillota</taxon>
        <taxon>Bacilli</taxon>
        <taxon>Lactobacillales</taxon>
        <taxon>Lactobacillaceae</taxon>
        <taxon>Lactobacillus</taxon>
    </lineage>
</organism>
<feature type="domain" description="Replicative helicase loading/DNA remodeling protein DnaB N-terminal winged helix" evidence="3">
    <location>
        <begin position="6"/>
        <end position="224"/>
    </location>
</feature>